<dbReference type="AlphaFoldDB" id="A0A840RP02"/>
<dbReference type="GO" id="GO:0071111">
    <property type="term" value="F:cyclic-guanylate-specific phosphodiesterase activity"/>
    <property type="evidence" value="ECO:0007669"/>
    <property type="project" value="InterPro"/>
</dbReference>
<evidence type="ECO:0000256" key="1">
    <source>
        <dbReference type="SAM" id="MobiDB-lite"/>
    </source>
</evidence>
<dbReference type="Gene3D" id="3.30.70.270">
    <property type="match status" value="1"/>
</dbReference>
<evidence type="ECO:0000259" key="2">
    <source>
        <dbReference type="PROSITE" id="PS50887"/>
    </source>
</evidence>
<dbReference type="Proteomes" id="UP000571084">
    <property type="component" value="Unassembled WGS sequence"/>
</dbReference>
<feature type="compositionally biased region" description="Polar residues" evidence="1">
    <location>
        <begin position="46"/>
        <end position="65"/>
    </location>
</feature>
<feature type="domain" description="GGDEF" evidence="2">
    <location>
        <begin position="299"/>
        <end position="430"/>
    </location>
</feature>
<dbReference type="PROSITE" id="PS50887">
    <property type="entry name" value="GGDEF"/>
    <property type="match status" value="1"/>
</dbReference>
<organism evidence="3 4">
    <name type="scientific">Glaciimonas immobilis</name>
    <dbReference type="NCBI Taxonomy" id="728004"/>
    <lineage>
        <taxon>Bacteria</taxon>
        <taxon>Pseudomonadati</taxon>
        <taxon>Pseudomonadota</taxon>
        <taxon>Betaproteobacteria</taxon>
        <taxon>Burkholderiales</taxon>
        <taxon>Oxalobacteraceae</taxon>
        <taxon>Glaciimonas</taxon>
    </lineage>
</organism>
<dbReference type="NCBIfam" id="TIGR00254">
    <property type="entry name" value="GGDEF"/>
    <property type="match status" value="1"/>
</dbReference>
<protein>
    <submittedName>
        <fullName evidence="3">Diguanylate cyclase (GGDEF)-like protein</fullName>
    </submittedName>
</protein>
<gene>
    <name evidence="3" type="ORF">HNR39_001932</name>
</gene>
<proteinExistence type="predicted"/>
<evidence type="ECO:0000313" key="4">
    <source>
        <dbReference type="Proteomes" id="UP000571084"/>
    </source>
</evidence>
<accession>A0A840RP02</accession>
<evidence type="ECO:0000313" key="3">
    <source>
        <dbReference type="EMBL" id="MBB5200097.1"/>
    </source>
</evidence>
<reference evidence="3 4" key="1">
    <citation type="submission" date="2020-08" db="EMBL/GenBank/DDBJ databases">
        <title>Genomic Encyclopedia of Type Strains, Phase IV (KMG-IV): sequencing the most valuable type-strain genomes for metagenomic binning, comparative biology and taxonomic classification.</title>
        <authorList>
            <person name="Goeker M."/>
        </authorList>
    </citation>
    <scope>NUCLEOTIDE SEQUENCE [LARGE SCALE GENOMIC DNA]</scope>
    <source>
        <strain evidence="3 4">DSM 23240</strain>
    </source>
</reference>
<keyword evidence="4" id="KW-1185">Reference proteome</keyword>
<name>A0A840RP02_9BURK</name>
<feature type="region of interest" description="Disordered" evidence="1">
    <location>
        <begin position="36"/>
        <end position="80"/>
    </location>
</feature>
<dbReference type="InterPro" id="IPR029787">
    <property type="entry name" value="Nucleotide_cyclase"/>
</dbReference>
<comment type="caution">
    <text evidence="3">The sequence shown here is derived from an EMBL/GenBank/DDBJ whole genome shotgun (WGS) entry which is preliminary data.</text>
</comment>
<dbReference type="Pfam" id="PF00990">
    <property type="entry name" value="GGDEF"/>
    <property type="match status" value="1"/>
</dbReference>
<dbReference type="RefSeq" id="WP_168051258.1">
    <property type="nucleotide sequence ID" value="NZ_JAAOZT010000001.1"/>
</dbReference>
<feature type="compositionally biased region" description="Basic and acidic residues" evidence="1">
    <location>
        <begin position="70"/>
        <end position="80"/>
    </location>
</feature>
<sequence length="454" mass="49908">MKFSLFCSREKRAAAGLPITALVGPIVDIADRQGTAKAVSEPKKPSNLSTKSTISTESALGSDESSSGERLGERGNPERGGAERMRLAGALHHLVRESSQGSRDVQSLQRVCELILAATPTLRLVWIGFCQDTDEQTIGPTAYAGAAMTESAEWALSRDSFDFVAPYKQRVDWQATQEHEFHALFSPWKNSQQECSVTCALAIPLHAEKSMMHGMIVFYADDGSYFKDTGVPAFQALAHVCEIIWKQSHLTFLLTQHARLDRLTGLLNRQRIAHAFTRSAVAIKLANTTQGTQAHEPARPFSILYCYLHDFSKLSALYGWVTADNLLASFATATLSQLREDDKGGRWGTTEFLYILPDTDAMEAAHVLTSFIDHFKSSPVVADSWTIRMGFSVGAATYGIDGVGLDELLQYASQNMRHSTGSNMAYDSPAYQDAARWRFAATTINASSNAETFR</sequence>
<dbReference type="SUPFAM" id="SSF55781">
    <property type="entry name" value="GAF domain-like"/>
    <property type="match status" value="1"/>
</dbReference>
<dbReference type="CDD" id="cd01949">
    <property type="entry name" value="GGDEF"/>
    <property type="match status" value="1"/>
</dbReference>
<dbReference type="InterPro" id="IPR043128">
    <property type="entry name" value="Rev_trsase/Diguanyl_cyclase"/>
</dbReference>
<dbReference type="SUPFAM" id="SSF55073">
    <property type="entry name" value="Nucleotide cyclase"/>
    <property type="match status" value="1"/>
</dbReference>
<dbReference type="InterPro" id="IPR050706">
    <property type="entry name" value="Cyclic-di-GMP_PDE-like"/>
</dbReference>
<dbReference type="EMBL" id="JACHHQ010000004">
    <property type="protein sequence ID" value="MBB5200097.1"/>
    <property type="molecule type" value="Genomic_DNA"/>
</dbReference>
<dbReference type="PANTHER" id="PTHR33121">
    <property type="entry name" value="CYCLIC DI-GMP PHOSPHODIESTERASE PDEF"/>
    <property type="match status" value="1"/>
</dbReference>
<dbReference type="PANTHER" id="PTHR33121:SF79">
    <property type="entry name" value="CYCLIC DI-GMP PHOSPHODIESTERASE PDED-RELATED"/>
    <property type="match status" value="1"/>
</dbReference>
<dbReference type="InterPro" id="IPR000160">
    <property type="entry name" value="GGDEF_dom"/>
</dbReference>
<dbReference type="SMART" id="SM00267">
    <property type="entry name" value="GGDEF"/>
    <property type="match status" value="1"/>
</dbReference>